<comment type="function">
    <text evidence="1 7">Forms part of the ribosomal stalk, playing a central role in the interaction of the ribosome with GTP-bound translation factors.</text>
</comment>
<evidence type="ECO:0000313" key="9">
    <source>
        <dbReference type="Proteomes" id="UP001260872"/>
    </source>
</evidence>
<keyword evidence="7" id="KW-0694">RNA-binding</keyword>
<dbReference type="Proteomes" id="UP001260872">
    <property type="component" value="Unassembled WGS sequence"/>
</dbReference>
<evidence type="ECO:0000256" key="2">
    <source>
        <dbReference type="ARBA" id="ARBA00008889"/>
    </source>
</evidence>
<reference evidence="9" key="1">
    <citation type="submission" date="2023-07" db="EMBL/GenBank/DDBJ databases">
        <title>Description of three actinobacteria isolated from air of manufacturing shop in a pharmaceutical factory.</title>
        <authorList>
            <person name="Zhang D.-F."/>
        </authorList>
    </citation>
    <scope>NUCLEOTIDE SEQUENCE [LARGE SCALE GENOMIC DNA]</scope>
    <source>
        <strain evidence="9">CCTCC AB 207010</strain>
    </source>
</reference>
<dbReference type="Pfam" id="PF00466">
    <property type="entry name" value="Ribosomal_L10"/>
    <property type="match status" value="1"/>
</dbReference>
<dbReference type="EMBL" id="JAVKGT010000019">
    <property type="protein sequence ID" value="MDR5712170.1"/>
    <property type="molecule type" value="Genomic_DNA"/>
</dbReference>
<name>A0ABU1FUJ5_9MICC</name>
<keyword evidence="4 7" id="KW-0687">Ribonucleoprotein</keyword>
<dbReference type="InterPro" id="IPR043141">
    <property type="entry name" value="Ribosomal_uL10-like_sf"/>
</dbReference>
<keyword evidence="3 7" id="KW-0689">Ribosomal protein</keyword>
<evidence type="ECO:0000256" key="4">
    <source>
        <dbReference type="ARBA" id="ARBA00023274"/>
    </source>
</evidence>
<dbReference type="PROSITE" id="PS01109">
    <property type="entry name" value="RIBOSOMAL_L10"/>
    <property type="match status" value="1"/>
</dbReference>
<evidence type="ECO:0000313" key="8">
    <source>
        <dbReference type="EMBL" id="MDR5712170.1"/>
    </source>
</evidence>
<comment type="similarity">
    <text evidence="2 7">Belongs to the universal ribosomal protein uL10 family.</text>
</comment>
<evidence type="ECO:0000256" key="1">
    <source>
        <dbReference type="ARBA" id="ARBA00002633"/>
    </source>
</evidence>
<gene>
    <name evidence="7 8" type="primary">rplJ</name>
    <name evidence="8" type="ORF">RH857_08505</name>
</gene>
<dbReference type="GO" id="GO:0005840">
    <property type="term" value="C:ribosome"/>
    <property type="evidence" value="ECO:0007669"/>
    <property type="project" value="UniProtKB-KW"/>
</dbReference>
<dbReference type="NCBIfam" id="NF000955">
    <property type="entry name" value="PRK00099.1-1"/>
    <property type="match status" value="1"/>
</dbReference>
<organism evidence="8 9">
    <name type="scientific">Nesterenkonia flava</name>
    <dbReference type="NCBI Taxonomy" id="469799"/>
    <lineage>
        <taxon>Bacteria</taxon>
        <taxon>Bacillati</taxon>
        <taxon>Actinomycetota</taxon>
        <taxon>Actinomycetes</taxon>
        <taxon>Micrococcales</taxon>
        <taxon>Micrococcaceae</taxon>
        <taxon>Nesterenkonia</taxon>
    </lineage>
</organism>
<keyword evidence="8" id="KW-0067">ATP-binding</keyword>
<dbReference type="HAMAP" id="MF_00362">
    <property type="entry name" value="Ribosomal_uL10"/>
    <property type="match status" value="1"/>
</dbReference>
<dbReference type="GO" id="GO:0005524">
    <property type="term" value="F:ATP binding"/>
    <property type="evidence" value="ECO:0007669"/>
    <property type="project" value="UniProtKB-KW"/>
</dbReference>
<dbReference type="InterPro" id="IPR002363">
    <property type="entry name" value="Ribosomal_uL10_CS_bac"/>
</dbReference>
<evidence type="ECO:0000256" key="3">
    <source>
        <dbReference type="ARBA" id="ARBA00022980"/>
    </source>
</evidence>
<proteinExistence type="inferred from homology"/>
<dbReference type="InterPro" id="IPR047865">
    <property type="entry name" value="Ribosomal_uL10_bac_type"/>
</dbReference>
<dbReference type="Gene3D" id="3.30.70.1730">
    <property type="match status" value="1"/>
</dbReference>
<dbReference type="PANTHER" id="PTHR11560">
    <property type="entry name" value="39S RIBOSOMAL PROTEIN L10, MITOCHONDRIAL"/>
    <property type="match status" value="1"/>
</dbReference>
<evidence type="ECO:0000256" key="5">
    <source>
        <dbReference type="ARBA" id="ARBA00026025"/>
    </source>
</evidence>
<comment type="caution">
    <text evidence="8">The sequence shown here is derived from an EMBL/GenBank/DDBJ whole genome shotgun (WGS) entry which is preliminary data.</text>
</comment>
<dbReference type="RefSeq" id="WP_310537549.1">
    <property type="nucleotide sequence ID" value="NZ_BAAAOC010000087.1"/>
</dbReference>
<evidence type="ECO:0000256" key="7">
    <source>
        <dbReference type="HAMAP-Rule" id="MF_00362"/>
    </source>
</evidence>
<accession>A0ABU1FUJ5</accession>
<comment type="subunit">
    <text evidence="5 7">Part of the ribosomal stalk of the 50S ribosomal subunit. The N-terminus interacts with L11 and the large rRNA to form the base of the stalk. The C-terminus forms an elongated spine to which L12 dimers bind in a sequential fashion forming a multimeric L10(L12)X complex.</text>
</comment>
<dbReference type="InterPro" id="IPR022973">
    <property type="entry name" value="Ribosomal_uL10_bac"/>
</dbReference>
<keyword evidence="7" id="KW-0699">rRNA-binding</keyword>
<sequence length="173" mass="18378">MANPEKAAAVEELKELFNNSTAAVLTEYRGLSVAQLQTLRRSVRENANYAVVKNTLTEIAAKEVGIDAFDGKMSGPSAIAFVHGDAVDVAKALRDFAKDNPQLIVKGGYMDGQALDEAGIKKLADLESREVLLGKMAGAFIGAQSKAAATFQAPISKIVRTAEALRVKQEEAA</sequence>
<protein>
    <recommendedName>
        <fullName evidence="6 7">Large ribosomal subunit protein uL10</fullName>
    </recommendedName>
</protein>
<keyword evidence="9" id="KW-1185">Reference proteome</keyword>
<dbReference type="SUPFAM" id="SSF160369">
    <property type="entry name" value="Ribosomal protein L10-like"/>
    <property type="match status" value="1"/>
</dbReference>
<keyword evidence="8" id="KW-0547">Nucleotide-binding</keyword>
<evidence type="ECO:0000256" key="6">
    <source>
        <dbReference type="ARBA" id="ARBA00035202"/>
    </source>
</evidence>
<dbReference type="InterPro" id="IPR001790">
    <property type="entry name" value="Ribosomal_uL10"/>
</dbReference>
<dbReference type="CDD" id="cd05797">
    <property type="entry name" value="Ribosomal_L10"/>
    <property type="match status" value="1"/>
</dbReference>